<protein>
    <recommendedName>
        <fullName evidence="5">Ig-like domain-containing protein</fullName>
    </recommendedName>
</protein>
<dbReference type="PaxDb" id="8022-A0A060XAJ8"/>
<dbReference type="InterPro" id="IPR007110">
    <property type="entry name" value="Ig-like_dom"/>
</dbReference>
<name>A0A060XAJ8_ONCMY</name>
<reference evidence="6" key="2">
    <citation type="submission" date="2014-03" db="EMBL/GenBank/DDBJ databases">
        <authorList>
            <person name="Genoscope - CEA"/>
        </authorList>
    </citation>
    <scope>NUCLEOTIDE SEQUENCE</scope>
</reference>
<dbReference type="InterPro" id="IPR013783">
    <property type="entry name" value="Ig-like_fold"/>
</dbReference>
<dbReference type="STRING" id="8022.A0A060XAJ8"/>
<organism evidence="6 7">
    <name type="scientific">Oncorhynchus mykiss</name>
    <name type="common">Rainbow trout</name>
    <name type="synonym">Salmo gairdneri</name>
    <dbReference type="NCBI Taxonomy" id="8022"/>
    <lineage>
        <taxon>Eukaryota</taxon>
        <taxon>Metazoa</taxon>
        <taxon>Chordata</taxon>
        <taxon>Craniata</taxon>
        <taxon>Vertebrata</taxon>
        <taxon>Euteleostomi</taxon>
        <taxon>Actinopterygii</taxon>
        <taxon>Neopterygii</taxon>
        <taxon>Teleostei</taxon>
        <taxon>Protacanthopterygii</taxon>
        <taxon>Salmoniformes</taxon>
        <taxon>Salmonidae</taxon>
        <taxon>Salmoninae</taxon>
        <taxon>Oncorhynchus</taxon>
    </lineage>
</organism>
<keyword evidence="3" id="KW-0393">Immunoglobulin domain</keyword>
<evidence type="ECO:0000256" key="3">
    <source>
        <dbReference type="ARBA" id="ARBA00023319"/>
    </source>
</evidence>
<feature type="domain" description="Ig-like" evidence="5">
    <location>
        <begin position="62"/>
        <end position="161"/>
    </location>
</feature>
<dbReference type="PROSITE" id="PS50835">
    <property type="entry name" value="IG_LIKE"/>
    <property type="match status" value="1"/>
</dbReference>
<evidence type="ECO:0000256" key="4">
    <source>
        <dbReference type="SAM" id="SignalP"/>
    </source>
</evidence>
<comment type="subcellular location">
    <subcellularLocation>
        <location evidence="1">Membrane</location>
    </subcellularLocation>
</comment>
<keyword evidence="4" id="KW-0732">Signal</keyword>
<sequence>MSWMLKTVLVLTINSGTGASEHNRRFSVKNYSSADIYCWEFIIWDVWRNDSGDVSCGVQEKPTQTAQLFVQESGTVRIVGGNMTVAQGNQAIVQCEASGWFPKPTVSWVVDGVVVDQNSYNSSSEALDSLYNSISLLTVRGVNSVQVKCLASVSALTTPLSSSIYLVVGKNSSDSSVRQAFDFHRGARFVHGTRACTHF</sequence>
<dbReference type="Proteomes" id="UP000193380">
    <property type="component" value="Unassembled WGS sequence"/>
</dbReference>
<dbReference type="InterPro" id="IPR036179">
    <property type="entry name" value="Ig-like_dom_sf"/>
</dbReference>
<dbReference type="SUPFAM" id="SSF48726">
    <property type="entry name" value="Immunoglobulin"/>
    <property type="match status" value="1"/>
</dbReference>
<evidence type="ECO:0000313" key="6">
    <source>
        <dbReference type="EMBL" id="CDQ76511.1"/>
    </source>
</evidence>
<dbReference type="EMBL" id="FR905146">
    <property type="protein sequence ID" value="CDQ76511.1"/>
    <property type="molecule type" value="Genomic_DNA"/>
</dbReference>
<dbReference type="PANTHER" id="PTHR44991">
    <property type="entry name" value="IMMUNOGLOBULIN SUPERFAMILY MEMBER 5"/>
    <property type="match status" value="1"/>
</dbReference>
<evidence type="ECO:0000313" key="7">
    <source>
        <dbReference type="Proteomes" id="UP000193380"/>
    </source>
</evidence>
<keyword evidence="2" id="KW-0472">Membrane</keyword>
<proteinExistence type="predicted"/>
<evidence type="ECO:0000256" key="1">
    <source>
        <dbReference type="ARBA" id="ARBA00004370"/>
    </source>
</evidence>
<feature type="signal peptide" evidence="4">
    <location>
        <begin position="1"/>
        <end position="19"/>
    </location>
</feature>
<dbReference type="PANTHER" id="PTHR44991:SF1">
    <property type="entry name" value="IMMUNOGLOBULIN SUPERFAMILY MEMBER 5"/>
    <property type="match status" value="1"/>
</dbReference>
<feature type="chain" id="PRO_5001590773" description="Ig-like domain-containing protein" evidence="4">
    <location>
        <begin position="20"/>
        <end position="199"/>
    </location>
</feature>
<dbReference type="Gene3D" id="2.60.40.10">
    <property type="entry name" value="Immunoglobulins"/>
    <property type="match status" value="1"/>
</dbReference>
<dbReference type="AlphaFoldDB" id="A0A060XAJ8"/>
<reference evidence="6" key="1">
    <citation type="journal article" date="2014" name="Nat. Commun.">
        <title>The rainbow trout genome provides novel insights into evolution after whole-genome duplication in vertebrates.</title>
        <authorList>
            <person name="Berthelot C."/>
            <person name="Brunet F."/>
            <person name="Chalopin D."/>
            <person name="Juanchich A."/>
            <person name="Bernard M."/>
            <person name="Noel B."/>
            <person name="Bento P."/>
            <person name="Da Silva C."/>
            <person name="Labadie K."/>
            <person name="Alberti A."/>
            <person name="Aury J.M."/>
            <person name="Louis A."/>
            <person name="Dehais P."/>
            <person name="Bardou P."/>
            <person name="Montfort J."/>
            <person name="Klopp C."/>
            <person name="Cabau C."/>
            <person name="Gaspin C."/>
            <person name="Thorgaard G.H."/>
            <person name="Boussaha M."/>
            <person name="Quillet E."/>
            <person name="Guyomard R."/>
            <person name="Galiana D."/>
            <person name="Bobe J."/>
            <person name="Volff J.N."/>
            <person name="Genet C."/>
            <person name="Wincker P."/>
            <person name="Jaillon O."/>
            <person name="Roest Crollius H."/>
            <person name="Guiguen Y."/>
        </authorList>
    </citation>
    <scope>NUCLEOTIDE SEQUENCE [LARGE SCALE GENOMIC DNA]</scope>
</reference>
<evidence type="ECO:0000259" key="5">
    <source>
        <dbReference type="PROSITE" id="PS50835"/>
    </source>
</evidence>
<dbReference type="Pfam" id="PF22705">
    <property type="entry name" value="C2-set_3"/>
    <property type="match status" value="1"/>
</dbReference>
<evidence type="ECO:0000256" key="2">
    <source>
        <dbReference type="ARBA" id="ARBA00023136"/>
    </source>
</evidence>
<dbReference type="GO" id="GO:0016020">
    <property type="term" value="C:membrane"/>
    <property type="evidence" value="ECO:0007669"/>
    <property type="project" value="UniProtKB-SubCell"/>
</dbReference>
<gene>
    <name evidence="6" type="ORF">GSONMT00002901001</name>
</gene>
<accession>A0A060XAJ8</accession>
<dbReference type="InterPro" id="IPR053896">
    <property type="entry name" value="BTN3A2-like_Ig-C"/>
</dbReference>